<gene>
    <name evidence="9" type="ORF">A8139_07990</name>
</gene>
<dbReference type="Proteomes" id="UP000249898">
    <property type="component" value="Chromosome"/>
</dbReference>
<proteinExistence type="inferred from homology"/>
<feature type="transmembrane region" description="Helical" evidence="7">
    <location>
        <begin position="92"/>
        <end position="117"/>
    </location>
</feature>
<sequence>MLLLFIIYLAFISLGLPDAVLGASWPVMGRDINASLEFAGVVSLIISAGTVISSLLATKMIHYLGIGKVVAFSVLLTAGALLGFSMSHVPVALMLLAVPLGIGAGAVDAALNNFVAVHYKSKHMNYLHSFWGVGATAGPLLMANYLILSEGWRDGYVAIASLQFLLVIVLFLTLPLWKKVLIKPLGNDENVTLFVSNVSVLKIKGVSLQLVMFFCYNSVETGAGLWAASYLTMEKNVFPVDAAFWVAMYYLGITIGRFFCGFIAEKVAEETLVRCGVVIMMLGCVMLVLPLSGLWAKTGLMFIGLGCAPIFPNTLQMTPKRFGSSTSQTIIGLSMATAYMGMTIIPPILGMTAKTFSFASFPIILLLLSGIIFVTTERLRGCRVTASSINRSSNSV</sequence>
<name>A0A2Z4PQY7_9GAMM</name>
<protein>
    <submittedName>
        <fullName evidence="9">MFS transporter</fullName>
    </submittedName>
</protein>
<dbReference type="Gene3D" id="1.20.1250.20">
    <property type="entry name" value="MFS general substrate transporter like domains"/>
    <property type="match status" value="2"/>
</dbReference>
<feature type="transmembrane region" description="Helical" evidence="7">
    <location>
        <begin position="355"/>
        <end position="374"/>
    </location>
</feature>
<feature type="transmembrane region" description="Helical" evidence="7">
    <location>
        <begin position="243"/>
        <end position="264"/>
    </location>
</feature>
<dbReference type="InterPro" id="IPR051788">
    <property type="entry name" value="MFS_Transporter"/>
</dbReference>
<evidence type="ECO:0000256" key="5">
    <source>
        <dbReference type="ARBA" id="ARBA00022989"/>
    </source>
</evidence>
<dbReference type="GO" id="GO:0016020">
    <property type="term" value="C:membrane"/>
    <property type="evidence" value="ECO:0007669"/>
    <property type="project" value="TreeGrafter"/>
</dbReference>
<evidence type="ECO:0000256" key="7">
    <source>
        <dbReference type="SAM" id="Phobius"/>
    </source>
</evidence>
<evidence type="ECO:0000256" key="6">
    <source>
        <dbReference type="ARBA" id="ARBA00023136"/>
    </source>
</evidence>
<dbReference type="SUPFAM" id="SSF103473">
    <property type="entry name" value="MFS general substrate transporter"/>
    <property type="match status" value="1"/>
</dbReference>
<feature type="transmembrane region" description="Helical" evidence="7">
    <location>
        <begin position="129"/>
        <end position="149"/>
    </location>
</feature>
<feature type="transmembrane region" description="Helical" evidence="7">
    <location>
        <begin position="271"/>
        <end position="293"/>
    </location>
</feature>
<dbReference type="GO" id="GO:0012505">
    <property type="term" value="C:endomembrane system"/>
    <property type="evidence" value="ECO:0007669"/>
    <property type="project" value="UniProtKB-SubCell"/>
</dbReference>
<dbReference type="Pfam" id="PF07690">
    <property type="entry name" value="MFS_1"/>
    <property type="match status" value="1"/>
</dbReference>
<dbReference type="InterPro" id="IPR036259">
    <property type="entry name" value="MFS_trans_sf"/>
</dbReference>
<reference evidence="9 10" key="1">
    <citation type="submission" date="2016-06" db="EMBL/GenBank/DDBJ databases">
        <title>The sequenced genome of the ice-adhering bacterium Marinomonas primoryensis, from Antarctica.</title>
        <authorList>
            <person name="Graham L."/>
            <person name="Vance T.D.R."/>
            <person name="Davies P.L."/>
        </authorList>
    </citation>
    <scope>NUCLEOTIDE SEQUENCE [LARGE SCALE GENOMIC DNA]</scope>
    <source>
        <strain evidence="9 10">AceL</strain>
    </source>
</reference>
<dbReference type="AlphaFoldDB" id="A0A2Z4PQY7"/>
<evidence type="ECO:0000256" key="2">
    <source>
        <dbReference type="ARBA" id="ARBA00008335"/>
    </source>
</evidence>
<dbReference type="RefSeq" id="WP_112137147.1">
    <property type="nucleotide sequence ID" value="NZ_CP016181.1"/>
</dbReference>
<dbReference type="InterPro" id="IPR011701">
    <property type="entry name" value="MFS"/>
</dbReference>
<evidence type="ECO:0000256" key="1">
    <source>
        <dbReference type="ARBA" id="ARBA00004127"/>
    </source>
</evidence>
<feature type="transmembrane region" description="Helical" evidence="7">
    <location>
        <begin position="38"/>
        <end position="57"/>
    </location>
</feature>
<keyword evidence="5 7" id="KW-1133">Transmembrane helix</keyword>
<dbReference type="OrthoDB" id="9795150at2"/>
<comment type="subcellular location">
    <subcellularLocation>
        <location evidence="1">Endomembrane system</location>
        <topology evidence="1">Multi-pass membrane protein</topology>
    </subcellularLocation>
</comment>
<evidence type="ECO:0000256" key="4">
    <source>
        <dbReference type="ARBA" id="ARBA00022692"/>
    </source>
</evidence>
<feature type="transmembrane region" description="Helical" evidence="7">
    <location>
        <begin position="330"/>
        <end position="349"/>
    </location>
</feature>
<evidence type="ECO:0000256" key="3">
    <source>
        <dbReference type="ARBA" id="ARBA00022448"/>
    </source>
</evidence>
<feature type="transmembrane region" description="Helical" evidence="7">
    <location>
        <begin position="69"/>
        <end position="86"/>
    </location>
</feature>
<keyword evidence="6 7" id="KW-0472">Membrane</keyword>
<feature type="transmembrane region" description="Helical" evidence="7">
    <location>
        <begin position="155"/>
        <end position="177"/>
    </location>
</feature>
<dbReference type="PROSITE" id="PS50850">
    <property type="entry name" value="MFS"/>
    <property type="match status" value="1"/>
</dbReference>
<dbReference type="PANTHER" id="PTHR23514">
    <property type="entry name" value="BYPASS OF STOP CODON PROTEIN 6"/>
    <property type="match status" value="1"/>
</dbReference>
<keyword evidence="4 7" id="KW-0812">Transmembrane</keyword>
<feature type="transmembrane region" description="Helical" evidence="7">
    <location>
        <begin position="299"/>
        <end position="318"/>
    </location>
</feature>
<evidence type="ECO:0000259" key="8">
    <source>
        <dbReference type="PROSITE" id="PS50850"/>
    </source>
</evidence>
<dbReference type="EMBL" id="CP016181">
    <property type="protein sequence ID" value="AWX99945.1"/>
    <property type="molecule type" value="Genomic_DNA"/>
</dbReference>
<accession>A0A2Z4PQY7</accession>
<dbReference type="InterPro" id="IPR020846">
    <property type="entry name" value="MFS_dom"/>
</dbReference>
<feature type="domain" description="Major facilitator superfamily (MFS) profile" evidence="8">
    <location>
        <begin position="3"/>
        <end position="380"/>
    </location>
</feature>
<evidence type="ECO:0000313" key="10">
    <source>
        <dbReference type="Proteomes" id="UP000249898"/>
    </source>
</evidence>
<dbReference type="PANTHER" id="PTHR23514:SF3">
    <property type="entry name" value="BYPASS OF STOP CODON PROTEIN 6"/>
    <property type="match status" value="1"/>
</dbReference>
<dbReference type="GO" id="GO:0022857">
    <property type="term" value="F:transmembrane transporter activity"/>
    <property type="evidence" value="ECO:0007669"/>
    <property type="project" value="InterPro"/>
</dbReference>
<evidence type="ECO:0000313" key="9">
    <source>
        <dbReference type="EMBL" id="AWX99945.1"/>
    </source>
</evidence>
<comment type="similarity">
    <text evidence="2">Belongs to the major facilitator superfamily.</text>
</comment>
<organism evidence="9 10">
    <name type="scientific">Marinomonas primoryensis</name>
    <dbReference type="NCBI Taxonomy" id="178399"/>
    <lineage>
        <taxon>Bacteria</taxon>
        <taxon>Pseudomonadati</taxon>
        <taxon>Pseudomonadota</taxon>
        <taxon>Gammaproteobacteria</taxon>
        <taxon>Oceanospirillales</taxon>
        <taxon>Oceanospirillaceae</taxon>
        <taxon>Marinomonas</taxon>
    </lineage>
</organism>
<keyword evidence="3" id="KW-0813">Transport</keyword>